<evidence type="ECO:0000256" key="1">
    <source>
        <dbReference type="ARBA" id="ARBA00004162"/>
    </source>
</evidence>
<evidence type="ECO:0000313" key="10">
    <source>
        <dbReference type="Proteomes" id="UP000009229"/>
    </source>
</evidence>
<evidence type="ECO:0000256" key="6">
    <source>
        <dbReference type="SAM" id="MobiDB-lite"/>
    </source>
</evidence>
<dbReference type="RefSeq" id="WP_013821805.1">
    <property type="nucleotide sequence ID" value="NC_015573.1"/>
</dbReference>
<organism evidence="9 10">
    <name type="scientific">Desulfofundulus kuznetsovii (strain DSM 6115 / VKM B-1805 / 17)</name>
    <name type="common">Desulfotomaculum kuznetsovii</name>
    <dbReference type="NCBI Taxonomy" id="760568"/>
    <lineage>
        <taxon>Bacteria</taxon>
        <taxon>Bacillati</taxon>
        <taxon>Bacillota</taxon>
        <taxon>Clostridia</taxon>
        <taxon>Eubacteriales</taxon>
        <taxon>Peptococcaceae</taxon>
        <taxon>Desulfofundulus</taxon>
    </lineage>
</organism>
<feature type="domain" description="RsgI N-terminal anti-sigma" evidence="8">
    <location>
        <begin position="2"/>
        <end position="50"/>
    </location>
</feature>
<feature type="region of interest" description="Disordered" evidence="6">
    <location>
        <begin position="255"/>
        <end position="386"/>
    </location>
</feature>
<reference evidence="10" key="1">
    <citation type="submission" date="2011-05" db="EMBL/GenBank/DDBJ databases">
        <title>Complete sequence of Desulfotomaculum kuznetsovii DSM 6115.</title>
        <authorList>
            <person name="Lucas S."/>
            <person name="Han J."/>
            <person name="Lapidus A."/>
            <person name="Cheng J.-F."/>
            <person name="Goodwin L."/>
            <person name="Pitluck S."/>
            <person name="Peters L."/>
            <person name="Mikhailova N."/>
            <person name="Lu M."/>
            <person name="Saunders E."/>
            <person name="Han C."/>
            <person name="Tapia R."/>
            <person name="Land M."/>
            <person name="Hauser L."/>
            <person name="Kyrpides N."/>
            <person name="Ivanova N."/>
            <person name="Pagani I."/>
            <person name="Nazina T."/>
            <person name="Ivanova A."/>
            <person name="Parshina S."/>
            <person name="Kuever J."/>
            <person name="Muyzer G."/>
            <person name="Plugge C."/>
            <person name="Stams A."/>
            <person name="Woyke T."/>
        </authorList>
    </citation>
    <scope>NUCLEOTIDE SEQUENCE [LARGE SCALE GENOMIC DNA]</scope>
    <source>
        <strain evidence="10">DSM 6115 / VKM B-1805 / 17</strain>
    </source>
</reference>
<dbReference type="InterPro" id="IPR024449">
    <property type="entry name" value="Anti-sigma_RsgI_N"/>
</dbReference>
<evidence type="ECO:0000313" key="9">
    <source>
        <dbReference type="EMBL" id="AEG14290.1"/>
    </source>
</evidence>
<evidence type="ECO:0000256" key="3">
    <source>
        <dbReference type="ARBA" id="ARBA00022692"/>
    </source>
</evidence>
<dbReference type="InterPro" id="IPR055431">
    <property type="entry name" value="RsgI_M"/>
</dbReference>
<evidence type="ECO:0000256" key="7">
    <source>
        <dbReference type="SAM" id="Phobius"/>
    </source>
</evidence>
<feature type="compositionally biased region" description="Basic and acidic residues" evidence="6">
    <location>
        <begin position="305"/>
        <end position="386"/>
    </location>
</feature>
<name>A0AAU8PNP1_DESK7</name>
<accession>A0AAU8PNP1</accession>
<keyword evidence="5 7" id="KW-0472">Membrane</keyword>
<evidence type="ECO:0000259" key="8">
    <source>
        <dbReference type="PROSITE" id="PS51849"/>
    </source>
</evidence>
<feature type="transmembrane region" description="Helical" evidence="7">
    <location>
        <begin position="48"/>
        <end position="69"/>
    </location>
</feature>
<dbReference type="Pfam" id="PF23750">
    <property type="entry name" value="RsgI_M"/>
    <property type="match status" value="1"/>
</dbReference>
<evidence type="ECO:0000256" key="5">
    <source>
        <dbReference type="ARBA" id="ARBA00023136"/>
    </source>
</evidence>
<dbReference type="GO" id="GO:0005886">
    <property type="term" value="C:plasma membrane"/>
    <property type="evidence" value="ECO:0007669"/>
    <property type="project" value="UniProtKB-SubCell"/>
</dbReference>
<gene>
    <name evidence="9" type="ordered locus">Desku_0681</name>
</gene>
<evidence type="ECO:0000256" key="2">
    <source>
        <dbReference type="ARBA" id="ARBA00022475"/>
    </source>
</evidence>
<comment type="subcellular location">
    <subcellularLocation>
        <location evidence="1">Cell membrane</location>
        <topology evidence="1">Single-pass membrane protein</topology>
    </subcellularLocation>
</comment>
<dbReference type="Proteomes" id="UP000009229">
    <property type="component" value="Chromosome"/>
</dbReference>
<dbReference type="KEGG" id="dku:Desku_0681"/>
<dbReference type="EMBL" id="CP002770">
    <property type="protein sequence ID" value="AEG14290.1"/>
    <property type="molecule type" value="Genomic_DNA"/>
</dbReference>
<evidence type="ECO:0000256" key="4">
    <source>
        <dbReference type="ARBA" id="ARBA00022989"/>
    </source>
</evidence>
<keyword evidence="2" id="KW-1003">Cell membrane</keyword>
<protein>
    <recommendedName>
        <fullName evidence="8">RsgI N-terminal anti-sigma domain-containing protein</fullName>
    </recommendedName>
</protein>
<proteinExistence type="predicted"/>
<feature type="compositionally biased region" description="Basic and acidic residues" evidence="6">
    <location>
        <begin position="280"/>
        <end position="292"/>
    </location>
</feature>
<dbReference type="AlphaFoldDB" id="A0AAU8PNP1"/>
<keyword evidence="4 7" id="KW-1133">Transmembrane helix</keyword>
<sequence length="386" mass="42543">MITGIVVEIKAKTCIILTPDAQFREIPLPAGGVRLGEEICYIHRKRPVFWQSLMAAACLLILLGAGLLYHDWLSQAVAFVSMDINPSVEMALDRREYVCEARGLNTAGEILLSRAAVLGRPVEEAIATILTRAVQSNYLLPSQNNVVLTTITTKNGREPALQPGEIYQTIVKSLQSTGVPAEVVVETATPEIRRQARKLGLSTGRYLIHVEGSKKGLDIGLEELKREGIASLEKKKGIVIGEVLGKHGYTGWVDLPKPVSQPGPEARSNHPPSGSVNNKGLERVSITEDKAPRVHPGASTPAQKSQEHNGIKELNINKEVNKNEEPEGKGLHDNDNQELRDNKDLPGTTDREQDFRIKELKDNKDKKNNQNSDHNKAALPDSRRKW</sequence>
<dbReference type="PROSITE" id="PS51849">
    <property type="entry name" value="RSGI_N"/>
    <property type="match status" value="1"/>
</dbReference>
<keyword evidence="10" id="KW-1185">Reference proteome</keyword>
<keyword evidence="3 7" id="KW-0812">Transmembrane</keyword>
<dbReference type="Pfam" id="PF12791">
    <property type="entry name" value="RsgI_N"/>
    <property type="match status" value="1"/>
</dbReference>